<dbReference type="Pfam" id="PF13002">
    <property type="entry name" value="LDB19"/>
    <property type="match status" value="1"/>
</dbReference>
<accession>A0A9X0BC77</accession>
<dbReference type="RefSeq" id="XP_056491564.1">
    <property type="nucleotide sequence ID" value="XM_056628830.1"/>
</dbReference>
<dbReference type="GeneID" id="81367810"/>
<dbReference type="EMBL" id="JAPZBU010000005">
    <property type="protein sequence ID" value="KAJ5404322.1"/>
    <property type="molecule type" value="Genomic_DNA"/>
</dbReference>
<dbReference type="Proteomes" id="UP001147747">
    <property type="component" value="Unassembled WGS sequence"/>
</dbReference>
<dbReference type="OrthoDB" id="3922101at2759"/>
<reference evidence="3" key="2">
    <citation type="journal article" date="2023" name="IMA Fungus">
        <title>Comparative genomic study of the Penicillium genus elucidates a diverse pangenome and 15 lateral gene transfer events.</title>
        <authorList>
            <person name="Petersen C."/>
            <person name="Sorensen T."/>
            <person name="Nielsen M.R."/>
            <person name="Sondergaard T.E."/>
            <person name="Sorensen J.L."/>
            <person name="Fitzpatrick D.A."/>
            <person name="Frisvad J.C."/>
            <person name="Nielsen K.L."/>
        </authorList>
    </citation>
    <scope>NUCLEOTIDE SEQUENCE</scope>
    <source>
        <strain evidence="3">IBT 29677</strain>
    </source>
</reference>
<gene>
    <name evidence="3" type="ORF">N7509_004193</name>
</gene>
<evidence type="ECO:0000256" key="1">
    <source>
        <dbReference type="SAM" id="MobiDB-lite"/>
    </source>
</evidence>
<sequence>MASSRLKLKIPSQYYIIHDPKGERCAQPISGTAILSTGFTQPETSNQNVLHICLICVLTTTEKKSRVEKRLLGRFTRWRLEKQSSLRKGDLVRSCSVIEELTLQPFANTCGQLRCNIPFLLPVPGNIPGTSITDIGEISYYLVATLNTGNGTDAEITHQEIKITRQILLEQPSLQHIRNYPGLNLITKIILTQDVDLATHSKIPVSAKVFVRPARPADRPIEYRCVAVRGIRWRIEEMTKVFSHSADEDKNYQPCQPIASRCSTSVISKGVQKGYWKIEQVSTKRASSLRHADLSVDIPLELSLSRDFDTTSAVDLRCYDVFSTPTSNLSANLKEIGVYTKKDDMMITIEHRLKLDILMLEDTFCVYKHELVDRRPLQTALDASFPLQISARARGNLEAVPNEVNPPSYNELPIRPPHYMQAT</sequence>
<evidence type="ECO:0000313" key="4">
    <source>
        <dbReference type="Proteomes" id="UP001147747"/>
    </source>
</evidence>
<reference evidence="3" key="1">
    <citation type="submission" date="2022-12" db="EMBL/GenBank/DDBJ databases">
        <authorList>
            <person name="Petersen C."/>
        </authorList>
    </citation>
    <scope>NUCLEOTIDE SEQUENCE</scope>
    <source>
        <strain evidence="3">IBT 29677</strain>
    </source>
</reference>
<evidence type="ECO:0000313" key="3">
    <source>
        <dbReference type="EMBL" id="KAJ5404322.1"/>
    </source>
</evidence>
<dbReference type="InterPro" id="IPR024391">
    <property type="entry name" value="LDB19_N"/>
</dbReference>
<feature type="region of interest" description="Disordered" evidence="1">
    <location>
        <begin position="399"/>
        <end position="423"/>
    </location>
</feature>
<proteinExistence type="predicted"/>
<organism evidence="3 4">
    <name type="scientific">Penicillium cosmopolitanum</name>
    <dbReference type="NCBI Taxonomy" id="1131564"/>
    <lineage>
        <taxon>Eukaryota</taxon>
        <taxon>Fungi</taxon>
        <taxon>Dikarya</taxon>
        <taxon>Ascomycota</taxon>
        <taxon>Pezizomycotina</taxon>
        <taxon>Eurotiomycetes</taxon>
        <taxon>Eurotiomycetidae</taxon>
        <taxon>Eurotiales</taxon>
        <taxon>Aspergillaceae</taxon>
        <taxon>Penicillium</taxon>
    </lineage>
</organism>
<keyword evidence="4" id="KW-1185">Reference proteome</keyword>
<evidence type="ECO:0000259" key="2">
    <source>
        <dbReference type="Pfam" id="PF13002"/>
    </source>
</evidence>
<feature type="domain" description="LDB19 N-terminal" evidence="2">
    <location>
        <begin position="116"/>
        <end position="250"/>
    </location>
</feature>
<dbReference type="AlphaFoldDB" id="A0A9X0BC77"/>
<protein>
    <recommendedName>
        <fullName evidence="2">LDB19 N-terminal domain-containing protein</fullName>
    </recommendedName>
</protein>
<name>A0A9X0BC77_9EURO</name>
<comment type="caution">
    <text evidence="3">The sequence shown here is derived from an EMBL/GenBank/DDBJ whole genome shotgun (WGS) entry which is preliminary data.</text>
</comment>